<evidence type="ECO:0000256" key="2">
    <source>
        <dbReference type="ARBA" id="ARBA00007524"/>
    </source>
</evidence>
<feature type="transmembrane region" description="Helical" evidence="6">
    <location>
        <begin position="106"/>
        <end position="126"/>
    </location>
</feature>
<evidence type="ECO:0000256" key="4">
    <source>
        <dbReference type="ARBA" id="ARBA00022989"/>
    </source>
</evidence>
<evidence type="ECO:0000313" key="7">
    <source>
        <dbReference type="EMBL" id="SMO45268.1"/>
    </source>
</evidence>
<dbReference type="PANTHER" id="PTHR10057:SF0">
    <property type="entry name" value="TRANSLOCATOR PROTEIN"/>
    <property type="match status" value="1"/>
</dbReference>
<evidence type="ECO:0000256" key="6">
    <source>
        <dbReference type="SAM" id="Phobius"/>
    </source>
</evidence>
<evidence type="ECO:0000256" key="3">
    <source>
        <dbReference type="ARBA" id="ARBA00022692"/>
    </source>
</evidence>
<name>A0A521BDS6_9BACT</name>
<dbReference type="GO" id="GO:0033013">
    <property type="term" value="P:tetrapyrrole metabolic process"/>
    <property type="evidence" value="ECO:0007669"/>
    <property type="project" value="UniProtKB-ARBA"/>
</dbReference>
<dbReference type="Pfam" id="PF03073">
    <property type="entry name" value="TspO_MBR"/>
    <property type="match status" value="1"/>
</dbReference>
<keyword evidence="4 6" id="KW-1133">Transmembrane helix</keyword>
<sequence length="158" mass="17844">MKIPYWAKIVIGILTCNLVGIIASGVTLDAIPGWYAQLNKPFFNPPNWVFGPVWTLLYTLMGVGAAGIWQVGLDQSRVKRSLSIFGIQLILNGIWSFLFFGLKKPLLAFLEILLLLVAIVMTMYQFKKIKPWAAWLLLPYLLWVAFASILNYAIILLN</sequence>
<evidence type="ECO:0000256" key="5">
    <source>
        <dbReference type="ARBA" id="ARBA00023136"/>
    </source>
</evidence>
<feature type="transmembrane region" description="Helical" evidence="6">
    <location>
        <begin position="81"/>
        <end position="100"/>
    </location>
</feature>
<dbReference type="PIRSF" id="PIRSF005859">
    <property type="entry name" value="PBR"/>
    <property type="match status" value="1"/>
</dbReference>
<dbReference type="CDD" id="cd15904">
    <property type="entry name" value="TSPO_MBR"/>
    <property type="match status" value="1"/>
</dbReference>
<dbReference type="Proteomes" id="UP000317593">
    <property type="component" value="Unassembled WGS sequence"/>
</dbReference>
<reference evidence="7 8" key="1">
    <citation type="submission" date="2017-05" db="EMBL/GenBank/DDBJ databases">
        <authorList>
            <person name="Varghese N."/>
            <person name="Submissions S."/>
        </authorList>
    </citation>
    <scope>NUCLEOTIDE SEQUENCE [LARGE SCALE GENOMIC DNA]</scope>
    <source>
        <strain evidence="7 8">DSM 21194</strain>
    </source>
</reference>
<dbReference type="EMBL" id="FXTH01000003">
    <property type="protein sequence ID" value="SMO45268.1"/>
    <property type="molecule type" value="Genomic_DNA"/>
</dbReference>
<feature type="transmembrane region" description="Helical" evidence="6">
    <location>
        <begin position="9"/>
        <end position="28"/>
    </location>
</feature>
<protein>
    <submittedName>
        <fullName evidence="7">TspO and MBR related proteins</fullName>
    </submittedName>
</protein>
<evidence type="ECO:0000313" key="8">
    <source>
        <dbReference type="Proteomes" id="UP000317593"/>
    </source>
</evidence>
<organism evidence="7 8">
    <name type="scientific">Fodinibius sediminis</name>
    <dbReference type="NCBI Taxonomy" id="1214077"/>
    <lineage>
        <taxon>Bacteria</taxon>
        <taxon>Pseudomonadati</taxon>
        <taxon>Balneolota</taxon>
        <taxon>Balneolia</taxon>
        <taxon>Balneolales</taxon>
        <taxon>Balneolaceae</taxon>
        <taxon>Fodinibius</taxon>
    </lineage>
</organism>
<dbReference type="InterPro" id="IPR038330">
    <property type="entry name" value="TspO/MBR-related_sf"/>
</dbReference>
<feature type="transmembrane region" description="Helical" evidence="6">
    <location>
        <begin position="48"/>
        <end position="69"/>
    </location>
</feature>
<dbReference type="GO" id="GO:0016020">
    <property type="term" value="C:membrane"/>
    <property type="evidence" value="ECO:0007669"/>
    <property type="project" value="UniProtKB-SubCell"/>
</dbReference>
<accession>A0A521BDS6</accession>
<dbReference type="RefSeq" id="WP_185958238.1">
    <property type="nucleotide sequence ID" value="NZ_FXTH01000003.1"/>
</dbReference>
<keyword evidence="8" id="KW-1185">Reference proteome</keyword>
<feature type="transmembrane region" description="Helical" evidence="6">
    <location>
        <begin position="133"/>
        <end position="155"/>
    </location>
</feature>
<comment type="similarity">
    <text evidence="2">Belongs to the TspO/BZRP family.</text>
</comment>
<keyword evidence="5 6" id="KW-0472">Membrane</keyword>
<dbReference type="InterPro" id="IPR004307">
    <property type="entry name" value="TspO_MBR"/>
</dbReference>
<gene>
    <name evidence="7" type="ORF">SAMN06265218_10324</name>
</gene>
<comment type="subcellular location">
    <subcellularLocation>
        <location evidence="1">Membrane</location>
        <topology evidence="1">Multi-pass membrane protein</topology>
    </subcellularLocation>
</comment>
<dbReference type="AlphaFoldDB" id="A0A521BDS6"/>
<dbReference type="PANTHER" id="PTHR10057">
    <property type="entry name" value="PERIPHERAL-TYPE BENZODIAZEPINE RECEPTOR"/>
    <property type="match status" value="1"/>
</dbReference>
<keyword evidence="3 6" id="KW-0812">Transmembrane</keyword>
<evidence type="ECO:0000256" key="1">
    <source>
        <dbReference type="ARBA" id="ARBA00004141"/>
    </source>
</evidence>
<dbReference type="Gene3D" id="1.20.1260.100">
    <property type="entry name" value="TspO/MBR protein"/>
    <property type="match status" value="1"/>
</dbReference>
<proteinExistence type="inferred from homology"/>
<dbReference type="FunFam" id="1.20.1260.100:FF:000001">
    <property type="entry name" value="translocator protein 2"/>
    <property type="match status" value="1"/>
</dbReference>